<feature type="coiled-coil region" evidence="16">
    <location>
        <begin position="28"/>
        <end position="62"/>
    </location>
</feature>
<proteinExistence type="predicted"/>
<keyword evidence="5" id="KW-0812">Transmembrane</keyword>
<evidence type="ECO:0000256" key="15">
    <source>
        <dbReference type="ARBA" id="ARBA00023180"/>
    </source>
</evidence>
<feature type="region of interest" description="Disordered" evidence="17">
    <location>
        <begin position="684"/>
        <end position="716"/>
    </location>
</feature>
<comment type="caution">
    <text evidence="19">The sequence shown here is derived from an EMBL/GenBank/DDBJ whole genome shotgun (WGS) entry which is preliminary data.</text>
</comment>
<keyword evidence="15" id="KW-0325">Glycoprotein</keyword>
<evidence type="ECO:0000256" key="5">
    <source>
        <dbReference type="ARBA" id="ARBA00022692"/>
    </source>
</evidence>
<evidence type="ECO:0000256" key="12">
    <source>
        <dbReference type="ARBA" id="ARBA00023137"/>
    </source>
</evidence>
<keyword evidence="13" id="KW-1015">Disulfide bond</keyword>
<organism evidence="19 20">
    <name type="scientific">Tritrichomonas musculus</name>
    <dbReference type="NCBI Taxonomy" id="1915356"/>
    <lineage>
        <taxon>Eukaryota</taxon>
        <taxon>Metamonada</taxon>
        <taxon>Parabasalia</taxon>
        <taxon>Tritrichomonadida</taxon>
        <taxon>Tritrichomonadidae</taxon>
        <taxon>Tritrichomonas</taxon>
    </lineage>
</organism>
<dbReference type="InterPro" id="IPR055163">
    <property type="entry name" value="ALK/LTK-like_GRD"/>
</dbReference>
<evidence type="ECO:0000313" key="19">
    <source>
        <dbReference type="EMBL" id="KAK8839542.1"/>
    </source>
</evidence>
<keyword evidence="6" id="KW-0732">Signal</keyword>
<feature type="compositionally biased region" description="Polar residues" evidence="17">
    <location>
        <begin position="684"/>
        <end position="703"/>
    </location>
</feature>
<name>A0ABR2H032_9EUKA</name>
<keyword evidence="14" id="KW-0675">Receptor</keyword>
<evidence type="ECO:0000256" key="6">
    <source>
        <dbReference type="ARBA" id="ARBA00022729"/>
    </source>
</evidence>
<keyword evidence="8" id="KW-0418">Kinase</keyword>
<evidence type="ECO:0000256" key="7">
    <source>
        <dbReference type="ARBA" id="ARBA00022741"/>
    </source>
</evidence>
<keyword evidence="4" id="KW-0808">Transferase</keyword>
<evidence type="ECO:0000256" key="1">
    <source>
        <dbReference type="ARBA" id="ARBA00004251"/>
    </source>
</evidence>
<comment type="subcellular location">
    <subcellularLocation>
        <location evidence="1">Cell membrane</location>
        <topology evidence="1">Single-pass type I membrane protein</topology>
    </subcellularLocation>
</comment>
<evidence type="ECO:0000256" key="11">
    <source>
        <dbReference type="ARBA" id="ARBA00023136"/>
    </source>
</evidence>
<accession>A0ABR2H032</accession>
<protein>
    <recommendedName>
        <fullName evidence="2">receptor protein-tyrosine kinase</fullName>
        <ecNumber evidence="2">2.7.10.1</ecNumber>
    </recommendedName>
</protein>
<dbReference type="Pfam" id="PF12810">
    <property type="entry name" value="ALK_LTK_GRD"/>
    <property type="match status" value="1"/>
</dbReference>
<evidence type="ECO:0000259" key="18">
    <source>
        <dbReference type="Pfam" id="PF12810"/>
    </source>
</evidence>
<evidence type="ECO:0000256" key="14">
    <source>
        <dbReference type="ARBA" id="ARBA00023170"/>
    </source>
</evidence>
<evidence type="ECO:0000256" key="4">
    <source>
        <dbReference type="ARBA" id="ARBA00022679"/>
    </source>
</evidence>
<feature type="coiled-coil region" evidence="16">
    <location>
        <begin position="255"/>
        <end position="353"/>
    </location>
</feature>
<evidence type="ECO:0000256" key="9">
    <source>
        <dbReference type="ARBA" id="ARBA00022840"/>
    </source>
</evidence>
<evidence type="ECO:0000256" key="13">
    <source>
        <dbReference type="ARBA" id="ARBA00023157"/>
    </source>
</evidence>
<evidence type="ECO:0000256" key="2">
    <source>
        <dbReference type="ARBA" id="ARBA00011902"/>
    </source>
</evidence>
<dbReference type="EC" id="2.7.10.1" evidence="2"/>
<keyword evidence="16" id="KW-0175">Coiled coil</keyword>
<keyword evidence="10" id="KW-1133">Transmembrane helix</keyword>
<keyword evidence="3" id="KW-1003">Cell membrane</keyword>
<dbReference type="Proteomes" id="UP001470230">
    <property type="component" value="Unassembled WGS sequence"/>
</dbReference>
<evidence type="ECO:0000256" key="17">
    <source>
        <dbReference type="SAM" id="MobiDB-lite"/>
    </source>
</evidence>
<sequence>MEDIDLNIPDLISQDDFTIVYKGKVADNNENEEGIEEIKTSKEELLRKLRYFKNKANEINQTSEIYIHDVYSITIFKNFIDSIKTKTVKINENNYSYYYNLSTKYEYYELKKQIESFSEKRPDISNLINNFKFDEIDYSKEEFISSHLDICLQNELMVNFPIPILIRILNSPKRKLNNHHLLLSFIQKVVKNYISSKTNEDDETKNQNIQLLYGSFDYLKMSNEDLHELFNDEHFSNIFNNLGTIEIMRTFPEERKASEQKIVILEKTIEKQEQKHAAEINSLTKMQQELFDKINELNLKFEEQNHLIQKYKEDNEELNELLQKKNQEQEQKMAEYESKIKEFEKLMERKLDASIDIKVLPNSQISGKISIKEKGVTLDKTKSKYILNNSSSNNLGLDCYNEGYLIESLDQKISFVKQSGTFYLHAILFDNFGNFKEVVSSPVTVIKVDPITFDYTGKVQAVTLEPGRYKLEVWGAEGGKTNQFSEKSGKGGYSVGTLKLTEKTKLFVYVGESPRSKHGGWNGGGSGIRQSNLVSPGGGGATDISLHGNEGSTEWNTAEHLFSRIIVAGAGGGSGSDDYYKGIAGCGGGLCGKDNQFGPSNNGGTQTRAGLNTKSSGQGFGIGGNYDGRCSSGGGGGWYGGGVSNEDVTFTGGAGGSGYVYNSSTVSCYPSGCRLNSKFYLSNSSTSDGETSFPSPSGNSTEVGHSGNGYAKITPQ</sequence>
<reference evidence="19 20" key="1">
    <citation type="submission" date="2024-04" db="EMBL/GenBank/DDBJ databases">
        <title>Tritrichomonas musculus Genome.</title>
        <authorList>
            <person name="Alves-Ferreira E."/>
            <person name="Grigg M."/>
            <person name="Lorenzi H."/>
            <person name="Galac M."/>
        </authorList>
    </citation>
    <scope>NUCLEOTIDE SEQUENCE [LARGE SCALE GENOMIC DNA]</scope>
    <source>
        <strain evidence="19 20">EAF2021</strain>
    </source>
</reference>
<evidence type="ECO:0000256" key="3">
    <source>
        <dbReference type="ARBA" id="ARBA00022475"/>
    </source>
</evidence>
<evidence type="ECO:0000256" key="10">
    <source>
        <dbReference type="ARBA" id="ARBA00022989"/>
    </source>
</evidence>
<keyword evidence="12" id="KW-0829">Tyrosine-protein kinase</keyword>
<keyword evidence="11" id="KW-0472">Membrane</keyword>
<keyword evidence="7" id="KW-0547">Nucleotide-binding</keyword>
<keyword evidence="20" id="KW-1185">Reference proteome</keyword>
<feature type="domain" description="ALK/LTK-like glycine-rich" evidence="18">
    <location>
        <begin position="461"/>
        <end position="714"/>
    </location>
</feature>
<evidence type="ECO:0000256" key="16">
    <source>
        <dbReference type="SAM" id="Coils"/>
    </source>
</evidence>
<dbReference type="EMBL" id="JAPFFF010000051">
    <property type="protein sequence ID" value="KAK8839542.1"/>
    <property type="molecule type" value="Genomic_DNA"/>
</dbReference>
<evidence type="ECO:0000256" key="8">
    <source>
        <dbReference type="ARBA" id="ARBA00022777"/>
    </source>
</evidence>
<keyword evidence="9" id="KW-0067">ATP-binding</keyword>
<evidence type="ECO:0000313" key="20">
    <source>
        <dbReference type="Proteomes" id="UP001470230"/>
    </source>
</evidence>
<gene>
    <name evidence="19" type="ORF">M9Y10_031901</name>
</gene>